<proteinExistence type="predicted"/>
<accession>A0A0F7R928</accession>
<feature type="compositionally biased region" description="Basic residues" evidence="1">
    <location>
        <begin position="150"/>
        <end position="159"/>
    </location>
</feature>
<evidence type="ECO:0000313" key="2">
    <source>
        <dbReference type="EMBL" id="BAR73392.1"/>
    </source>
</evidence>
<feature type="non-terminal residue" evidence="2">
    <location>
        <position position="159"/>
    </location>
</feature>
<organism evidence="2">
    <name type="scientific">Pseudomonas sp. IOMTU 304</name>
    <dbReference type="NCBI Taxonomy" id="1652805"/>
    <lineage>
        <taxon>Bacteria</taxon>
        <taxon>Pseudomonadati</taxon>
        <taxon>Pseudomonadota</taxon>
        <taxon>Gammaproteobacteria</taxon>
        <taxon>Pseudomonadales</taxon>
        <taxon>Pseudomonadaceae</taxon>
        <taxon>Pseudomonas</taxon>
    </lineage>
</organism>
<reference evidence="2" key="1">
    <citation type="submission" date="2015-05" db="EMBL/GenBank/DDBJ databases">
        <title>Emergence of metallo-beta-lactamases (DIM-1, NDM-1 or VIM-2) and 16S rRNA methylases (RmtB4 or RmtF2) Co-producing Multidrug-Resistant Pseudomonas aeruginosa Isolates in Nepal.</title>
        <authorList>
            <person name="Tada T."/>
            <person name="Miyoshi-Akiyama T."/>
            <person name="Kirikae T."/>
        </authorList>
    </citation>
    <scope>NUCLEOTIDE SEQUENCE</scope>
    <source>
        <strain evidence="2">IOMTU 304</strain>
    </source>
</reference>
<sequence length="159" mass="17499">MADHVTPNLPSRDFDVTEAFYAKLGQRGVVHADGDARLAAVRSLQARQCRNVRHRFGIAEIHVGVTGEHRVRTVAHSGSVAVCWPSRPPWLRLARPSGNRTAPARSDPGNDPTSRPQGRGRSSPARRGFGLCPRRGMALRDDENAPSRTFAHRRTAKQP</sequence>
<dbReference type="Gene3D" id="3.10.180.10">
    <property type="entry name" value="2,3-Dihydroxybiphenyl 1,2-Dioxygenase, domain 1"/>
    <property type="match status" value="1"/>
</dbReference>
<feature type="region of interest" description="Disordered" evidence="1">
    <location>
        <begin position="92"/>
        <end position="159"/>
    </location>
</feature>
<name>A0A0F7R928_9PSED</name>
<dbReference type="AlphaFoldDB" id="A0A0F7R928"/>
<dbReference type="EMBL" id="LC054839">
    <property type="protein sequence ID" value="BAR73392.1"/>
    <property type="molecule type" value="Genomic_DNA"/>
</dbReference>
<protein>
    <submittedName>
        <fullName evidence="2">Uncharacterized protein</fullName>
    </submittedName>
</protein>
<dbReference type="InterPro" id="IPR029068">
    <property type="entry name" value="Glyas_Bleomycin-R_OHBP_Dase"/>
</dbReference>
<evidence type="ECO:0000256" key="1">
    <source>
        <dbReference type="SAM" id="MobiDB-lite"/>
    </source>
</evidence>